<evidence type="ECO:0000259" key="2">
    <source>
        <dbReference type="SMART" id="SM01008"/>
    </source>
</evidence>
<keyword evidence="1" id="KW-1133">Transmembrane helix</keyword>
<gene>
    <name evidence="3" type="ORF">D3M59_04925</name>
</gene>
<keyword evidence="1" id="KW-0812">Transmembrane</keyword>
<organism evidence="3 4">
    <name type="scientific">Sphingomonas edaphi</name>
    <dbReference type="NCBI Taxonomy" id="2315689"/>
    <lineage>
        <taxon>Bacteria</taxon>
        <taxon>Pseudomonadati</taxon>
        <taxon>Pseudomonadota</taxon>
        <taxon>Alphaproteobacteria</taxon>
        <taxon>Sphingomonadales</taxon>
        <taxon>Sphingomonadaceae</taxon>
        <taxon>Sphingomonas</taxon>
    </lineage>
</organism>
<evidence type="ECO:0000313" key="4">
    <source>
        <dbReference type="Proteomes" id="UP000285023"/>
    </source>
</evidence>
<dbReference type="SMART" id="SM01008">
    <property type="entry name" value="Ald_Xan_dh_C"/>
    <property type="match status" value="1"/>
</dbReference>
<dbReference type="Pfam" id="PF20256">
    <property type="entry name" value="MoCoBD_2"/>
    <property type="match status" value="2"/>
</dbReference>
<feature type="transmembrane region" description="Helical" evidence="1">
    <location>
        <begin position="12"/>
        <end position="28"/>
    </location>
</feature>
<dbReference type="OrthoDB" id="9767994at2"/>
<dbReference type="Proteomes" id="UP000285023">
    <property type="component" value="Unassembled WGS sequence"/>
</dbReference>
<keyword evidence="4" id="KW-1185">Reference proteome</keyword>
<feature type="domain" description="Aldehyde oxidase/xanthine dehydrogenase a/b hammerhead" evidence="2">
    <location>
        <begin position="212"/>
        <end position="289"/>
    </location>
</feature>
<dbReference type="InterPro" id="IPR008274">
    <property type="entry name" value="AldOxase/xan_DH_MoCoBD1"/>
</dbReference>
<dbReference type="AlphaFoldDB" id="A0A418Q351"/>
<dbReference type="InterPro" id="IPR052516">
    <property type="entry name" value="N-heterocyclic_Hydroxylase"/>
</dbReference>
<dbReference type="InterPro" id="IPR000674">
    <property type="entry name" value="Ald_Oxase/Xan_DH_a/b"/>
</dbReference>
<dbReference type="GO" id="GO:0016491">
    <property type="term" value="F:oxidoreductase activity"/>
    <property type="evidence" value="ECO:0007669"/>
    <property type="project" value="InterPro"/>
</dbReference>
<proteinExistence type="predicted"/>
<dbReference type="Gene3D" id="3.30.365.10">
    <property type="entry name" value="Aldehyde oxidase/xanthine dehydrogenase, molybdopterin binding domain"/>
    <property type="match status" value="4"/>
</dbReference>
<accession>A0A418Q351</accession>
<dbReference type="Gene3D" id="3.90.1170.50">
    <property type="entry name" value="Aldehyde oxidase/xanthine dehydrogenase, a/b hammerhead"/>
    <property type="match status" value="1"/>
</dbReference>
<sequence>MRSPRFTRRTMLIGGGAGVGLLVAYWAWPKQQGSPLRAGPREAAIGAYLRLATDGRVTLAVPQTEVGQGIWTGLAQVAADELGAAWEMMAVEPAPSAPMYANRLIAREYNVDTRITAGSSSIRAFEQPLREAAAVARDLLCAAAAQRWGVNAAECDTAGGFILHEGKRLGFGEVAADAATTMPPATSLIRAPGTGEIAGESLPRLDLAAKSDGSFRFTSDVRLPRMLFASARLAPLGGRLRGFSREGAKAQKGLLDLVVRDGWIAAIGSTWWAADNALTRAAPKFSATDGPDVMARLADLLATENGDRLFEWGDYASATDGSRPLSATYSIAPTPHYSLEAPAAVARFTRDRLDVWTGTQVPELARAAAAKAANLPERDVTLYPMPVGDGSGGAMGLDAVTIAVALARHANRPVSLAFPPTTAQNHDAVRPPVMAKVSALPSPGGTIAAWSSRIAGMASLEAALARAGDDNAPAYSPRGATPPYGIESIRISAIDAGPALQAGYMRGGDEASLTFVTESFVDELARAMGAEPLAFRVGMLGGAPRLARAMSTAAAIGGWDGGARGSNMGIACATLFGSHIGLLAEASIGADQRVRVSRLVAAVDAGRIVNPALVRQQVEGGLMAAVAAATVPAPEWVAGMPKAAPLRGKGFERLADVPQIEVELIRTDNPPGGVSGLGMAVLAPAVANAIAAGTGKRLRNLPFDPMGAA</sequence>
<dbReference type="InterPro" id="IPR037165">
    <property type="entry name" value="AldOxase/xan_DH_Mopterin-bd_sf"/>
</dbReference>
<reference evidence="3 4" key="1">
    <citation type="submission" date="2018-09" db="EMBL/GenBank/DDBJ databases">
        <title>Sphingomonas sp. DAC4.</title>
        <authorList>
            <person name="Seo T."/>
        </authorList>
    </citation>
    <scope>NUCLEOTIDE SEQUENCE [LARGE SCALE GENOMIC DNA]</scope>
    <source>
        <strain evidence="3 4">DAC4</strain>
    </source>
</reference>
<dbReference type="Pfam" id="PF02738">
    <property type="entry name" value="MoCoBD_1"/>
    <property type="match status" value="1"/>
</dbReference>
<dbReference type="PANTHER" id="PTHR47495:SF2">
    <property type="entry name" value="ALDEHYDE DEHYDROGENASE"/>
    <property type="match status" value="1"/>
</dbReference>
<protein>
    <submittedName>
        <fullName evidence="3">Xanthine dehydrogenase family protein molybdopterin-binding subunit</fullName>
    </submittedName>
</protein>
<dbReference type="InterPro" id="IPR012368">
    <property type="entry name" value="OxRdtase_Mopterin-bd_su_IorB"/>
</dbReference>
<name>A0A418Q351_9SPHN</name>
<dbReference type="PANTHER" id="PTHR47495">
    <property type="entry name" value="ALDEHYDE DEHYDROGENASE"/>
    <property type="match status" value="1"/>
</dbReference>
<evidence type="ECO:0000313" key="3">
    <source>
        <dbReference type="EMBL" id="RIX32304.1"/>
    </source>
</evidence>
<dbReference type="EMBL" id="QXTF01000001">
    <property type="protein sequence ID" value="RIX32304.1"/>
    <property type="molecule type" value="Genomic_DNA"/>
</dbReference>
<evidence type="ECO:0000256" key="1">
    <source>
        <dbReference type="SAM" id="Phobius"/>
    </source>
</evidence>
<keyword evidence="1" id="KW-0472">Membrane</keyword>
<dbReference type="SUPFAM" id="SSF56003">
    <property type="entry name" value="Molybdenum cofactor-binding domain"/>
    <property type="match status" value="2"/>
</dbReference>
<dbReference type="InterPro" id="IPR046867">
    <property type="entry name" value="AldOxase/xan_DH_MoCoBD2"/>
</dbReference>
<dbReference type="RefSeq" id="WP_119532117.1">
    <property type="nucleotide sequence ID" value="NZ_QXTF01000001.1"/>
</dbReference>
<comment type="caution">
    <text evidence="3">The sequence shown here is derived from an EMBL/GenBank/DDBJ whole genome shotgun (WGS) entry which is preliminary data.</text>
</comment>
<dbReference type="PIRSF" id="PIRSF036389">
    <property type="entry name" value="IOR_B"/>
    <property type="match status" value="1"/>
</dbReference>